<dbReference type="SUPFAM" id="SSF56747">
    <property type="entry name" value="Prim-pol domain"/>
    <property type="match status" value="1"/>
</dbReference>
<organism evidence="1 2">
    <name type="scientific">Hemileuca sp. nucleopolyhedrovirus</name>
    <dbReference type="NCBI Taxonomy" id="1367203"/>
    <lineage>
        <taxon>Viruses</taxon>
        <taxon>Viruses incertae sedis</taxon>
        <taxon>Naldaviricetes</taxon>
        <taxon>Lefavirales</taxon>
        <taxon>Baculoviridae</taxon>
        <taxon>Alphabaculovirus</taxon>
        <taxon>Alphabaculovirus heleucae</taxon>
        <taxon>Hemileuca species nucleopolyhedrovirus</taxon>
    </lineage>
</organism>
<dbReference type="OrthoDB" id="18354at10239"/>
<accession>S5N9F7</accession>
<evidence type="ECO:0000313" key="1">
    <source>
        <dbReference type="EMBL" id="AGR56887.1"/>
    </source>
</evidence>
<evidence type="ECO:0000313" key="2">
    <source>
        <dbReference type="Proteomes" id="UP000203768"/>
    </source>
</evidence>
<sequence>MNILNYYTMTFEKSAVVDGYNYSRFYKQHHAINNKYDTDRVKQMWNSIAFNDCREFAFFDGIKWYHPKIYFSCDSFYDYLCSNAISDVHVKPLPNDGGREWVIDVDFKDTDENVLNFKIDLAKRIFVHFFGSDGIARIMHSGNRGIHVWLKINKFRMNADKAVRCRYYKVFVKPKASIELNRIENGSFIHSIKTVLETDDIRAMIKKLYDNNKNEFDIKELLKEFWPPVDQHVFCNLNQIRVPFSYNFKGKKYSYLLH</sequence>
<keyword evidence="2" id="KW-1185">Reference proteome</keyword>
<dbReference type="GeneID" id="16489535"/>
<dbReference type="EMBL" id="KF158713">
    <property type="protein sequence ID" value="AGR56887.1"/>
    <property type="molecule type" value="Genomic_DNA"/>
</dbReference>
<dbReference type="InterPro" id="IPR016658">
    <property type="entry name" value="DNA_primase_LEF1"/>
</dbReference>
<protein>
    <submittedName>
        <fullName evidence="1">Lef1</fullName>
    </submittedName>
</protein>
<reference evidence="1 2" key="1">
    <citation type="journal article" date="2013" name="Virus Genes">
        <title>The genome of a baculovirus isolated from Hemileuca sp. encodes a serpin ortholog.</title>
        <authorList>
            <person name="Rohrmann G.F."/>
            <person name="Erlandson M.A."/>
            <person name="Theilmann D.A."/>
        </authorList>
    </citation>
    <scope>NUCLEOTIDE SEQUENCE [LARGE SCALE GENOMIC DNA]</scope>
</reference>
<name>S5N9F7_9ABAC</name>
<dbReference type="RefSeq" id="YP_008378351.1">
    <property type="nucleotide sequence ID" value="NC_021923.1"/>
</dbReference>
<proteinExistence type="predicted"/>
<gene>
    <name evidence="1" type="ORF">Hesp135</name>
</gene>
<dbReference type="PIRSF" id="PIRSF016433">
    <property type="entry name" value="Viral_DNA_prim"/>
    <property type="match status" value="1"/>
</dbReference>
<dbReference type="KEGG" id="vg:16489535"/>
<dbReference type="Proteomes" id="UP000203768">
    <property type="component" value="Segment"/>
</dbReference>